<evidence type="ECO:0000313" key="8">
    <source>
        <dbReference type="EMBL" id="ABS63995.1"/>
    </source>
</evidence>
<reference evidence="8 9" key="1">
    <citation type="journal article" date="2011" name="Stand. Genomic Sci.">
        <title>Complete genome sequence of Parvibaculum lavamentivorans type strain (DS-1(T)).</title>
        <authorList>
            <person name="Schleheck D."/>
            <person name="Weiss M."/>
            <person name="Pitluck S."/>
            <person name="Bruce D."/>
            <person name="Land M.L."/>
            <person name="Han S."/>
            <person name="Saunders E."/>
            <person name="Tapia R."/>
            <person name="Detter C."/>
            <person name="Brettin T."/>
            <person name="Han J."/>
            <person name="Woyke T."/>
            <person name="Goodwin L."/>
            <person name="Pennacchio L."/>
            <person name="Nolan M."/>
            <person name="Cook A.M."/>
            <person name="Kjelleberg S."/>
            <person name="Thomas T."/>
        </authorList>
    </citation>
    <scope>NUCLEOTIDE SEQUENCE [LARGE SCALE GENOMIC DNA]</scope>
    <source>
        <strain evidence="9">DS-1 / DSM 13023 / NCIMB 13966</strain>
    </source>
</reference>
<evidence type="ECO:0000256" key="7">
    <source>
        <dbReference type="SAM" id="Phobius"/>
    </source>
</evidence>
<organism evidence="8 9">
    <name type="scientific">Parvibaculum lavamentivorans (strain DS-1 / DSM 13023 / NCIMB 13966)</name>
    <dbReference type="NCBI Taxonomy" id="402881"/>
    <lineage>
        <taxon>Bacteria</taxon>
        <taxon>Pseudomonadati</taxon>
        <taxon>Pseudomonadota</taxon>
        <taxon>Alphaproteobacteria</taxon>
        <taxon>Hyphomicrobiales</taxon>
        <taxon>Parvibaculaceae</taxon>
        <taxon>Parvibaculum</taxon>
    </lineage>
</organism>
<dbReference type="InterPro" id="IPR051907">
    <property type="entry name" value="DoxX-like_oxidoreductase"/>
</dbReference>
<dbReference type="PANTHER" id="PTHR33452">
    <property type="entry name" value="OXIDOREDUCTASE CATD-RELATED"/>
    <property type="match status" value="1"/>
</dbReference>
<dbReference type="InterPro" id="IPR032808">
    <property type="entry name" value="DoxX"/>
</dbReference>
<comment type="similarity">
    <text evidence="2">Belongs to the DoxX family.</text>
</comment>
<keyword evidence="5 7" id="KW-1133">Transmembrane helix</keyword>
<dbReference type="Pfam" id="PF07681">
    <property type="entry name" value="DoxX"/>
    <property type="match status" value="1"/>
</dbReference>
<evidence type="ECO:0000256" key="3">
    <source>
        <dbReference type="ARBA" id="ARBA00022475"/>
    </source>
</evidence>
<dbReference type="Proteomes" id="UP000006377">
    <property type="component" value="Chromosome"/>
</dbReference>
<evidence type="ECO:0000256" key="2">
    <source>
        <dbReference type="ARBA" id="ARBA00006679"/>
    </source>
</evidence>
<dbReference type="AlphaFoldDB" id="A7HVR2"/>
<evidence type="ECO:0000256" key="4">
    <source>
        <dbReference type="ARBA" id="ARBA00022692"/>
    </source>
</evidence>
<evidence type="ECO:0000313" key="9">
    <source>
        <dbReference type="Proteomes" id="UP000006377"/>
    </source>
</evidence>
<feature type="transmembrane region" description="Helical" evidence="7">
    <location>
        <begin position="71"/>
        <end position="90"/>
    </location>
</feature>
<keyword evidence="9" id="KW-1185">Reference proteome</keyword>
<evidence type="ECO:0000256" key="5">
    <source>
        <dbReference type="ARBA" id="ARBA00022989"/>
    </source>
</evidence>
<name>A7HVR2_PARL1</name>
<dbReference type="OrthoDB" id="7064507at2"/>
<dbReference type="EMBL" id="CP000774">
    <property type="protein sequence ID" value="ABS63995.1"/>
    <property type="molecule type" value="Genomic_DNA"/>
</dbReference>
<dbReference type="PANTHER" id="PTHR33452:SF1">
    <property type="entry name" value="INNER MEMBRANE PROTEIN YPHA-RELATED"/>
    <property type="match status" value="1"/>
</dbReference>
<dbReference type="STRING" id="402881.Plav_2385"/>
<dbReference type="HOGENOM" id="CLU_058421_8_1_5"/>
<evidence type="ECO:0000256" key="6">
    <source>
        <dbReference type="ARBA" id="ARBA00023136"/>
    </source>
</evidence>
<dbReference type="RefSeq" id="WP_012111304.1">
    <property type="nucleotide sequence ID" value="NC_009719.1"/>
</dbReference>
<dbReference type="GO" id="GO:0005886">
    <property type="term" value="C:plasma membrane"/>
    <property type="evidence" value="ECO:0007669"/>
    <property type="project" value="UniProtKB-SubCell"/>
</dbReference>
<evidence type="ECO:0000256" key="1">
    <source>
        <dbReference type="ARBA" id="ARBA00004651"/>
    </source>
</evidence>
<comment type="subcellular location">
    <subcellularLocation>
        <location evidence="1">Cell membrane</location>
        <topology evidence="1">Multi-pass membrane protein</topology>
    </subcellularLocation>
</comment>
<accession>A7HVR2</accession>
<keyword evidence="6 7" id="KW-0472">Membrane</keyword>
<keyword evidence="3" id="KW-1003">Cell membrane</keyword>
<keyword evidence="4 7" id="KW-0812">Transmembrane</keyword>
<sequence length="131" mass="13570">MKNADIHLLIARLCLAAIFIYSGVTKLVGWEGALAEFSGLGLPFPALAVLATIAVQLAGGLAVASGYGARTAALVLAGFTIVATMIGHPFWRFEGEDFHRQLTVALEHLAIVGGFLLLAARGPGALSLGRS</sequence>
<proteinExistence type="inferred from homology"/>
<feature type="transmembrane region" description="Helical" evidence="7">
    <location>
        <begin position="44"/>
        <end position="64"/>
    </location>
</feature>
<feature type="transmembrane region" description="Helical" evidence="7">
    <location>
        <begin position="7"/>
        <end position="24"/>
    </location>
</feature>
<gene>
    <name evidence="8" type="ordered locus">Plav_2385</name>
</gene>
<feature type="transmembrane region" description="Helical" evidence="7">
    <location>
        <begin position="102"/>
        <end position="120"/>
    </location>
</feature>
<protein>
    <submittedName>
        <fullName evidence="8">DoxX family protein</fullName>
    </submittedName>
</protein>
<dbReference type="eggNOG" id="COG2259">
    <property type="taxonomic scope" value="Bacteria"/>
</dbReference>
<dbReference type="KEGG" id="pla:Plav_2385"/>